<sequence length="41" mass="4556">MENLKVNKGMGRVSEILNLPSTVSQIDKCPSTVFVYSNRIS</sequence>
<dbReference type="AlphaFoldDB" id="A0A6J4K3H4"/>
<name>A0A6J4K3H4_9CYAN</name>
<protein>
    <submittedName>
        <fullName evidence="1">Uncharacterized protein</fullName>
    </submittedName>
</protein>
<organism evidence="1">
    <name type="scientific">uncultured Coleofasciculus sp</name>
    <dbReference type="NCBI Taxonomy" id="1267456"/>
    <lineage>
        <taxon>Bacteria</taxon>
        <taxon>Bacillati</taxon>
        <taxon>Cyanobacteriota</taxon>
        <taxon>Cyanophyceae</taxon>
        <taxon>Coleofasciculales</taxon>
        <taxon>Coleofasciculaceae</taxon>
        <taxon>Coleofasciculus</taxon>
        <taxon>environmental samples</taxon>
    </lineage>
</organism>
<proteinExistence type="predicted"/>
<gene>
    <name evidence="1" type="ORF">AVDCRST_MAG92-4624</name>
</gene>
<evidence type="ECO:0000313" key="1">
    <source>
        <dbReference type="EMBL" id="CAA9294818.1"/>
    </source>
</evidence>
<reference evidence="1" key="1">
    <citation type="submission" date="2020-02" db="EMBL/GenBank/DDBJ databases">
        <authorList>
            <person name="Meier V. D."/>
        </authorList>
    </citation>
    <scope>NUCLEOTIDE SEQUENCE</scope>
    <source>
        <strain evidence="1">AVDCRST_MAG92</strain>
    </source>
</reference>
<dbReference type="EMBL" id="CADCTM010000814">
    <property type="protein sequence ID" value="CAA9294818.1"/>
    <property type="molecule type" value="Genomic_DNA"/>
</dbReference>
<accession>A0A6J4K3H4</accession>